<comment type="subcellular location">
    <subcellularLocation>
        <location evidence="1">Cell membrane</location>
        <topology evidence="1">Lipid-anchor</topology>
        <topology evidence="1">GPI-anchor</topology>
    </subcellularLocation>
</comment>
<proteinExistence type="predicted"/>
<keyword evidence="7" id="KW-0325">Glycoprotein</keyword>
<dbReference type="InterPro" id="IPR012946">
    <property type="entry name" value="X8"/>
</dbReference>
<sequence length="552" mass="59332">MHVSNRFIPHCIMTKETSLYPLFLSFLIIFCSGSLMDFSYGERGDISGIAFLLRNKIYQSQIRVSVTGYKILSTLTNTDMPLDFLLNESLVVENFTPSKPSQVSWLKPHLVDILSQVDVRSIIVSCGSECLGHNEIPLLASTLKSIHSFLSELQLSREVKVSVAFPLSLLENLDASYEIDLLRIVRFLKKINSFLIIEDNIGGNLSMEDYFVQSFIKGATLNASILACKDVPLVLKIKSQVVPSSIELAQFGEVASKYLEARSHVTKRIVAFYAEIHNTKDSGQKEMELEEEEDMFRLSFGEKMSKSKVHVRRILQATNNSPTPIFPTNPTPPTPVITPSDTPTIITVPSSNPVTVSPTSPGTTPVTVPSTTPVPLAPTNPGAAPVTNPVASYPPPPGSVLLPPPPSTTAQATPGQSWCVAKTGVPETSLQSALDYACGMPSVDCSQIQQGGSCYNPNSIQNHASFAFNSYYQKNPSPTSCDFGGTATLVSTNPSTGSCIYPSSSGASSATSPSVLGSQSPPVSSTSNPAGLRPFLSCMILLTSLITGVLTV</sequence>
<evidence type="ECO:0000256" key="10">
    <source>
        <dbReference type="SAM" id="Phobius"/>
    </source>
</evidence>
<keyword evidence="2" id="KW-1003">Cell membrane</keyword>
<dbReference type="PANTHER" id="PTHR31044">
    <property type="entry name" value="BETA-1,3 GLUCANASE"/>
    <property type="match status" value="1"/>
</dbReference>
<evidence type="ECO:0000256" key="8">
    <source>
        <dbReference type="ARBA" id="ARBA00023288"/>
    </source>
</evidence>
<dbReference type="Pfam" id="PF07983">
    <property type="entry name" value="X8"/>
    <property type="match status" value="1"/>
</dbReference>
<dbReference type="GO" id="GO:0098552">
    <property type="term" value="C:side of membrane"/>
    <property type="evidence" value="ECO:0007669"/>
    <property type="project" value="UniProtKB-KW"/>
</dbReference>
<dbReference type="GO" id="GO:0009506">
    <property type="term" value="C:plasmodesma"/>
    <property type="evidence" value="ECO:0007669"/>
    <property type="project" value="UniProtKB-ARBA"/>
</dbReference>
<keyword evidence="3" id="KW-0336">GPI-anchor</keyword>
<organism evidence="12 13">
    <name type="scientific">Clitoria ternatea</name>
    <name type="common">Butterfly pea</name>
    <dbReference type="NCBI Taxonomy" id="43366"/>
    <lineage>
        <taxon>Eukaryota</taxon>
        <taxon>Viridiplantae</taxon>
        <taxon>Streptophyta</taxon>
        <taxon>Embryophyta</taxon>
        <taxon>Tracheophyta</taxon>
        <taxon>Spermatophyta</taxon>
        <taxon>Magnoliopsida</taxon>
        <taxon>eudicotyledons</taxon>
        <taxon>Gunneridae</taxon>
        <taxon>Pentapetalae</taxon>
        <taxon>rosids</taxon>
        <taxon>fabids</taxon>
        <taxon>Fabales</taxon>
        <taxon>Fabaceae</taxon>
        <taxon>Papilionoideae</taxon>
        <taxon>50 kb inversion clade</taxon>
        <taxon>NPAAA clade</taxon>
        <taxon>indigoferoid/millettioid clade</taxon>
        <taxon>Phaseoleae</taxon>
        <taxon>Clitoria</taxon>
    </lineage>
</organism>
<keyword evidence="4" id="KW-0732">Signal</keyword>
<evidence type="ECO:0000256" key="6">
    <source>
        <dbReference type="ARBA" id="ARBA00023157"/>
    </source>
</evidence>
<comment type="caution">
    <text evidence="12">The sequence shown here is derived from an EMBL/GenBank/DDBJ whole genome shotgun (WGS) entry which is preliminary data.</text>
</comment>
<keyword evidence="5 10" id="KW-0472">Membrane</keyword>
<dbReference type="PANTHER" id="PTHR31044:SF120">
    <property type="entry name" value="CARBOHYDRATE-BINDING X8 DOMAIN SUPERFAMILY PROTEIN"/>
    <property type="match status" value="1"/>
</dbReference>
<dbReference type="Proteomes" id="UP001359559">
    <property type="component" value="Unassembled WGS sequence"/>
</dbReference>
<evidence type="ECO:0000313" key="13">
    <source>
        <dbReference type="Proteomes" id="UP001359559"/>
    </source>
</evidence>
<dbReference type="EMBL" id="JAYKXN010000005">
    <property type="protein sequence ID" value="KAK7284457.1"/>
    <property type="molecule type" value="Genomic_DNA"/>
</dbReference>
<accession>A0AAN9IQL3</accession>
<evidence type="ECO:0000256" key="1">
    <source>
        <dbReference type="ARBA" id="ARBA00004609"/>
    </source>
</evidence>
<feature type="transmembrane region" description="Helical" evidence="10">
    <location>
        <begin position="20"/>
        <end position="40"/>
    </location>
</feature>
<evidence type="ECO:0000256" key="4">
    <source>
        <dbReference type="ARBA" id="ARBA00022729"/>
    </source>
</evidence>
<keyword evidence="8" id="KW-0449">Lipoprotein</keyword>
<protein>
    <recommendedName>
        <fullName evidence="11">X8 domain-containing protein</fullName>
    </recommendedName>
</protein>
<keyword evidence="10" id="KW-1133">Transmembrane helix</keyword>
<dbReference type="FunFam" id="1.20.58.1040:FF:000001">
    <property type="entry name" value="Glucan endo-1,3-beta-glucosidase 4"/>
    <property type="match status" value="1"/>
</dbReference>
<evidence type="ECO:0000256" key="2">
    <source>
        <dbReference type="ARBA" id="ARBA00022475"/>
    </source>
</evidence>
<keyword evidence="13" id="KW-1185">Reference proteome</keyword>
<gene>
    <name evidence="12" type="ORF">RJT34_19203</name>
</gene>
<keyword evidence="6" id="KW-1015">Disulfide bond</keyword>
<dbReference type="SMART" id="SM00768">
    <property type="entry name" value="X8"/>
    <property type="match status" value="1"/>
</dbReference>
<evidence type="ECO:0000256" key="9">
    <source>
        <dbReference type="SAM" id="MobiDB-lite"/>
    </source>
</evidence>
<dbReference type="Gene3D" id="1.20.58.1040">
    <property type="match status" value="1"/>
</dbReference>
<evidence type="ECO:0000313" key="12">
    <source>
        <dbReference type="EMBL" id="KAK7284457.1"/>
    </source>
</evidence>
<dbReference type="Gene3D" id="3.20.20.80">
    <property type="entry name" value="Glycosidases"/>
    <property type="match status" value="1"/>
</dbReference>
<dbReference type="AlphaFoldDB" id="A0AAN9IQL3"/>
<dbReference type="GO" id="GO:0005886">
    <property type="term" value="C:plasma membrane"/>
    <property type="evidence" value="ECO:0007669"/>
    <property type="project" value="UniProtKB-SubCell"/>
</dbReference>
<feature type="region of interest" description="Disordered" evidence="9">
    <location>
        <begin position="349"/>
        <end position="368"/>
    </location>
</feature>
<feature type="domain" description="X8" evidence="11">
    <location>
        <begin position="417"/>
        <end position="501"/>
    </location>
</feature>
<evidence type="ECO:0000259" key="11">
    <source>
        <dbReference type="SMART" id="SM00768"/>
    </source>
</evidence>
<dbReference type="InterPro" id="IPR044788">
    <property type="entry name" value="X8_dom_prot"/>
</dbReference>
<evidence type="ECO:0000256" key="5">
    <source>
        <dbReference type="ARBA" id="ARBA00023136"/>
    </source>
</evidence>
<evidence type="ECO:0000256" key="3">
    <source>
        <dbReference type="ARBA" id="ARBA00022622"/>
    </source>
</evidence>
<evidence type="ECO:0000256" key="7">
    <source>
        <dbReference type="ARBA" id="ARBA00023180"/>
    </source>
</evidence>
<name>A0AAN9IQL3_CLITE</name>
<reference evidence="12 13" key="1">
    <citation type="submission" date="2024-01" db="EMBL/GenBank/DDBJ databases">
        <title>The genomes of 5 underutilized Papilionoideae crops provide insights into root nodulation and disease resistance.</title>
        <authorList>
            <person name="Yuan L."/>
        </authorList>
    </citation>
    <scope>NUCLEOTIDE SEQUENCE [LARGE SCALE GENOMIC DNA]</scope>
    <source>
        <strain evidence="12">LY-2023</strain>
        <tissue evidence="12">Leaf</tissue>
    </source>
</reference>
<keyword evidence="10" id="KW-0812">Transmembrane</keyword>